<dbReference type="Proteomes" id="UP001596096">
    <property type="component" value="Unassembled WGS sequence"/>
</dbReference>
<protein>
    <submittedName>
        <fullName evidence="1">Uncharacterized protein</fullName>
    </submittedName>
</protein>
<accession>A0ABW1C6C4</accession>
<dbReference type="EMBL" id="JBHSNW010000026">
    <property type="protein sequence ID" value="MFC5820634.1"/>
    <property type="molecule type" value="Genomic_DNA"/>
</dbReference>
<gene>
    <name evidence="1" type="ORF">ACFPUY_36520</name>
</gene>
<comment type="caution">
    <text evidence="1">The sequence shown here is derived from an EMBL/GenBank/DDBJ whole genome shotgun (WGS) entry which is preliminary data.</text>
</comment>
<keyword evidence="2" id="KW-1185">Reference proteome</keyword>
<reference evidence="2" key="1">
    <citation type="journal article" date="2019" name="Int. J. Syst. Evol. Microbiol.">
        <title>The Global Catalogue of Microorganisms (GCM) 10K type strain sequencing project: providing services to taxonomists for standard genome sequencing and annotation.</title>
        <authorList>
            <consortium name="The Broad Institute Genomics Platform"/>
            <consortium name="The Broad Institute Genome Sequencing Center for Infectious Disease"/>
            <person name="Wu L."/>
            <person name="Ma J."/>
        </authorList>
    </citation>
    <scope>NUCLEOTIDE SEQUENCE [LARGE SCALE GENOMIC DNA]</scope>
    <source>
        <strain evidence="2">CGMCC 4.7106</strain>
    </source>
</reference>
<evidence type="ECO:0000313" key="1">
    <source>
        <dbReference type="EMBL" id="MFC5820634.1"/>
    </source>
</evidence>
<organism evidence="1 2">
    <name type="scientific">Nonomuraea harbinensis</name>
    <dbReference type="NCBI Taxonomy" id="1286938"/>
    <lineage>
        <taxon>Bacteria</taxon>
        <taxon>Bacillati</taxon>
        <taxon>Actinomycetota</taxon>
        <taxon>Actinomycetes</taxon>
        <taxon>Streptosporangiales</taxon>
        <taxon>Streptosporangiaceae</taxon>
        <taxon>Nonomuraea</taxon>
    </lineage>
</organism>
<sequence>MTNAREPDWAYVGRSLLKVLAVTAALWLALVVADRALPLFVDTGDEQIAQVYGTAARVANPDERMHGYLDRGSLLTTTYTLWGEPRGAGPGEGGTDYEIVEDVFGTVRAPLLGGPSGSLADAIDSVEADPDGVSGTAAETSRDIIDGLPRTLDAVAVVDFADSVTAGRLVAFNRRHKICGGEDVSYIYSPSYFDDSGDPPSLNAVVWNRDMANHSWEATTYQCETEPEAALAAYREWVGILDEDDDLHGFGLARGRLAMAAEEGVVYGLVVDRWKLADLHELLDDPVVEAVHLADVAFDLGAE</sequence>
<evidence type="ECO:0000313" key="2">
    <source>
        <dbReference type="Proteomes" id="UP001596096"/>
    </source>
</evidence>
<name>A0ABW1C6C4_9ACTN</name>
<dbReference type="RefSeq" id="WP_219546897.1">
    <property type="nucleotide sequence ID" value="NZ_JAHKRN010000029.1"/>
</dbReference>
<proteinExistence type="predicted"/>